<organism evidence="3">
    <name type="scientific">Caenorhabditis brenneri</name>
    <name type="common">Nematode worm</name>
    <dbReference type="NCBI Taxonomy" id="135651"/>
    <lineage>
        <taxon>Eukaryota</taxon>
        <taxon>Metazoa</taxon>
        <taxon>Ecdysozoa</taxon>
        <taxon>Nematoda</taxon>
        <taxon>Chromadorea</taxon>
        <taxon>Rhabditida</taxon>
        <taxon>Rhabditina</taxon>
        <taxon>Rhabditomorpha</taxon>
        <taxon>Rhabditoidea</taxon>
        <taxon>Rhabditidae</taxon>
        <taxon>Peloderinae</taxon>
        <taxon>Caenorhabditis</taxon>
    </lineage>
</organism>
<evidence type="ECO:0000256" key="1">
    <source>
        <dbReference type="SAM" id="MobiDB-lite"/>
    </source>
</evidence>
<dbReference type="Proteomes" id="UP000008068">
    <property type="component" value="Unassembled WGS sequence"/>
</dbReference>
<keyword evidence="3" id="KW-1185">Reference proteome</keyword>
<protein>
    <submittedName>
        <fullName evidence="2">Uncharacterized protein</fullName>
    </submittedName>
</protein>
<sequence length="312" mass="36558">MVQVCASINDPYELDKVVPKDLDSICNTTKNLVMQRSFELLGIRKPQSPPLPEDPDQFFENMINQMIDQVETQNHHGEMLVNQAVLLFNHMGIEHYLSETDKPARDIMSRDPSIEELVNQLREAHSQEQKNFIHAQVQVLKLKHIYTRVQNPNVWLNPDLRVLIANSSQEKLRTLAAALNHNERSRSCSHNITLGNREIDEIYRRFITEIVERNPEERPMNINESAAWFEDINNMNERLANFQRNSQNRVRRPMPDGIRHVSNRANFRVINELISNFRFPHYLVPMSDNEEVNEDGPDHNLNDRNPQEQEQN</sequence>
<gene>
    <name evidence="2" type="ORF">CAEBREN_21289</name>
</gene>
<evidence type="ECO:0000313" key="3">
    <source>
        <dbReference type="Proteomes" id="UP000008068"/>
    </source>
</evidence>
<evidence type="ECO:0000313" key="2">
    <source>
        <dbReference type="EMBL" id="EGT41570.1"/>
    </source>
</evidence>
<proteinExistence type="predicted"/>
<dbReference type="AlphaFoldDB" id="G0MQK8"/>
<dbReference type="HOGENOM" id="CLU_045032_0_0_1"/>
<dbReference type="EMBL" id="GL379807">
    <property type="protein sequence ID" value="EGT41570.1"/>
    <property type="molecule type" value="Genomic_DNA"/>
</dbReference>
<feature type="compositionally biased region" description="Basic and acidic residues" evidence="1">
    <location>
        <begin position="296"/>
        <end position="312"/>
    </location>
</feature>
<feature type="region of interest" description="Disordered" evidence="1">
    <location>
        <begin position="288"/>
        <end position="312"/>
    </location>
</feature>
<accession>G0MQK8</accession>
<reference evidence="3" key="1">
    <citation type="submission" date="2011-07" db="EMBL/GenBank/DDBJ databases">
        <authorList>
            <consortium name="Caenorhabditis brenneri Sequencing and Analysis Consortium"/>
            <person name="Wilson R.K."/>
        </authorList>
    </citation>
    <scope>NUCLEOTIDE SEQUENCE [LARGE SCALE GENOMIC DNA]</scope>
    <source>
        <strain evidence="3">PB2801</strain>
    </source>
</reference>
<dbReference type="InParanoid" id="G0MQK8"/>
<name>G0MQK8_CAEBE</name>